<feature type="non-terminal residue" evidence="2">
    <location>
        <position position="1"/>
    </location>
</feature>
<evidence type="ECO:0000256" key="1">
    <source>
        <dbReference type="SAM" id="MobiDB-lite"/>
    </source>
</evidence>
<name>A0A6J4NTX4_9ACTN</name>
<feature type="compositionally biased region" description="Low complexity" evidence="1">
    <location>
        <begin position="150"/>
        <end position="159"/>
    </location>
</feature>
<sequence>DHVIDPYPALAAGATDPAARPGRAPVRHAVGRRDLHRRPRGGGRGLPRSALPLLRLEAGLPRGRHQARGRGPRAADGPTDDRRAVGAAPDLAGGVRRLRAGQPGALPLPGPSGGRRQQRGASALRGRTRGADRPHLPRGQPGPDPRRHPAVAAGRAGLVGDDRGDGARLGRGPLWHDARRAGRGAGALVAGPGRPRL</sequence>
<protein>
    <submittedName>
        <fullName evidence="2">Transcriptional regulator, AcrR family</fullName>
    </submittedName>
</protein>
<dbReference type="AlphaFoldDB" id="A0A6J4NTX4"/>
<reference evidence="2" key="1">
    <citation type="submission" date="2020-02" db="EMBL/GenBank/DDBJ databases">
        <authorList>
            <person name="Meier V. D."/>
        </authorList>
    </citation>
    <scope>NUCLEOTIDE SEQUENCE</scope>
    <source>
        <strain evidence="2">AVDCRST_MAG60</strain>
    </source>
</reference>
<gene>
    <name evidence="2" type="ORF">AVDCRST_MAG60-1807</name>
</gene>
<accession>A0A6J4NTX4</accession>
<feature type="compositionally biased region" description="Basic residues" evidence="1">
    <location>
        <begin position="25"/>
        <end position="41"/>
    </location>
</feature>
<feature type="compositionally biased region" description="Low complexity" evidence="1">
    <location>
        <begin position="8"/>
        <end position="24"/>
    </location>
</feature>
<feature type="compositionally biased region" description="Low complexity" evidence="1">
    <location>
        <begin position="46"/>
        <end position="56"/>
    </location>
</feature>
<organism evidence="2">
    <name type="scientific">uncultured Nocardioides sp</name>
    <dbReference type="NCBI Taxonomy" id="198441"/>
    <lineage>
        <taxon>Bacteria</taxon>
        <taxon>Bacillati</taxon>
        <taxon>Actinomycetota</taxon>
        <taxon>Actinomycetes</taxon>
        <taxon>Propionibacteriales</taxon>
        <taxon>Nocardioidaceae</taxon>
        <taxon>Nocardioides</taxon>
        <taxon>environmental samples</taxon>
    </lineage>
</organism>
<feature type="compositionally biased region" description="Basic and acidic residues" evidence="1">
    <location>
        <begin position="160"/>
        <end position="177"/>
    </location>
</feature>
<feature type="non-terminal residue" evidence="2">
    <location>
        <position position="197"/>
    </location>
</feature>
<feature type="region of interest" description="Disordered" evidence="1">
    <location>
        <begin position="1"/>
        <end position="177"/>
    </location>
</feature>
<dbReference type="EMBL" id="CADCUN010000194">
    <property type="protein sequence ID" value="CAA9395545.1"/>
    <property type="molecule type" value="Genomic_DNA"/>
</dbReference>
<proteinExistence type="predicted"/>
<feature type="compositionally biased region" description="Basic residues" evidence="1">
    <location>
        <begin position="62"/>
        <end position="71"/>
    </location>
</feature>
<evidence type="ECO:0000313" key="2">
    <source>
        <dbReference type="EMBL" id="CAA9395545.1"/>
    </source>
</evidence>